<keyword evidence="3" id="KW-0597">Phosphoprotein</keyword>
<dbReference type="Pfam" id="PF00512">
    <property type="entry name" value="HisKA"/>
    <property type="match status" value="1"/>
</dbReference>
<keyword evidence="4" id="KW-0472">Membrane</keyword>
<sequence>MYNFRITGNLFLIIFLITILLSCKREVKKAVPGPFRQGNSAEVPVVVEAGKPLVYSLDSQPAPVKIRLSSRQAPEARPFDFFINMPEFNTEHGLAMSSILCGFEDSAGNLWFGTSGNGLSKYDGQAFTNYTSNHGLIHNLVNCIHEDESGNIWFGTYGGLSKYDGMGFQNFTMEHGLIDNDINGILADSDGNLWFSSTKGVTKLLKQDIDHAGSRFINYNEKDGLPGSFVGDLFIDSKGKLWLATDYGIALYNPESAAAGEKAFVNYPLLKGGVKVFTIVEDKSGFLWIGTDKGVVKVEPSGLVKGNEDFIRYTTSDGLINNEIKSSLVDRQGNVWFGTKTGLSEYREEDSVFVNYTVKQGLAHNKVYSITQDHAGRLWFGTLGGGLSRYDGSSVTGIGGEDDFLLEAILAVSEDDDGNLWLCAGNGVFSFNVNNQREKKKYFLRYNSSQGFPENYPFAIIRDKTGRLWFSADRGLSSFDGETIVNYTVDQGLIDDNVVSLQEDSKGRLWIGTYEKGFSVFDGSTFRNFTTEQGLLHNTVWYFYEDKKGNMWMATRGGLSVFNGKTFINFTKAQGLRDNKLSYVTEDKNGNILIGSWGGGVSIIRKNTAEQLTSGSPAQVEGTVFEQFTTSEGLANDVVYGIIEDKDGNIFIGTSNGFTVLKGGIGPQGINIAGNGIEYFNQKTGYPIRDISNNFSMFLDSKGIIWAGTGDKLVRFDYSSVIKSTGPPKTRIQSVKVNHEHFSWNTLLYAGMDDSVRNREKYAVHAFLADELRVFGRLLTDEERDTLVKKYSDIGFDGIRPFSGIPENLVLPFKFNNISFDFNSLETARPFMVKYQYMLEGYDETWNPVTGKSTASFGNIPPGSYTFKVKALSPEGEWSGPALYKFEILPPFYRSWWAYLFYFLLLAAGIFAVDRFQRKRLIARERQRAVNLELMQAREIEKAYDELKSTQAQLIHSEKMASLGELAAGIAHEIQNPLNFVNNFSEVSKELIGEIQAELTNGNQEQASGMLKDVQANLDKINHHGKRADSIIKGMLQHSRSSAGTKEPANLNALADEYFRLAYHGLRAKDKSFNAAMETDYDPEIGLISFIPQDIGRVILNLITNAFYAVNEKRKLDQPGYKPVVKLQTRKILNGVEVNVTDNGDGIPDSIKDKIFQPFFTTKPTGQGTGLGLSMSFDIVTKGHGGELKVATAEGRGTTFTIFIPT</sequence>
<name>A0A0S7C4I5_9BACT</name>
<dbReference type="InterPro" id="IPR036890">
    <property type="entry name" value="HATPase_C_sf"/>
</dbReference>
<dbReference type="EMBL" id="DF968182">
    <property type="protein sequence ID" value="GAP44041.1"/>
    <property type="molecule type" value="Genomic_DNA"/>
</dbReference>
<keyword evidence="7" id="KW-1185">Reference proteome</keyword>
<dbReference type="Proteomes" id="UP000053091">
    <property type="component" value="Unassembled WGS sequence"/>
</dbReference>
<dbReference type="CDD" id="cd00082">
    <property type="entry name" value="HisKA"/>
    <property type="match status" value="1"/>
</dbReference>
<keyword evidence="6" id="KW-0808">Transferase</keyword>
<dbReference type="InterPro" id="IPR036097">
    <property type="entry name" value="HisK_dim/P_sf"/>
</dbReference>
<dbReference type="Pfam" id="PF02518">
    <property type="entry name" value="HATPase_c"/>
    <property type="match status" value="1"/>
</dbReference>
<dbReference type="PATRIC" id="fig|1678841.3.peg.2465"/>
<dbReference type="SUPFAM" id="SSF47384">
    <property type="entry name" value="Homodimeric domain of signal transducing histidine kinase"/>
    <property type="match status" value="1"/>
</dbReference>
<dbReference type="Gene3D" id="2.60.40.10">
    <property type="entry name" value="Immunoglobulins"/>
    <property type="match status" value="1"/>
</dbReference>
<dbReference type="PROSITE" id="PS51257">
    <property type="entry name" value="PROKAR_LIPOPROTEIN"/>
    <property type="match status" value="1"/>
</dbReference>
<dbReference type="Pfam" id="PF07495">
    <property type="entry name" value="Y_Y_Y"/>
    <property type="match status" value="1"/>
</dbReference>
<dbReference type="PROSITE" id="PS50109">
    <property type="entry name" value="HIS_KIN"/>
    <property type="match status" value="1"/>
</dbReference>
<dbReference type="Pfam" id="PF07494">
    <property type="entry name" value="Reg_prop"/>
    <property type="match status" value="9"/>
</dbReference>
<evidence type="ECO:0000256" key="2">
    <source>
        <dbReference type="ARBA" id="ARBA00012438"/>
    </source>
</evidence>
<feature type="transmembrane region" description="Helical" evidence="4">
    <location>
        <begin position="896"/>
        <end position="916"/>
    </location>
</feature>
<dbReference type="Gene3D" id="1.10.287.130">
    <property type="match status" value="1"/>
</dbReference>
<dbReference type="PANTHER" id="PTHR43547">
    <property type="entry name" value="TWO-COMPONENT HISTIDINE KINASE"/>
    <property type="match status" value="1"/>
</dbReference>
<dbReference type="InterPro" id="IPR005467">
    <property type="entry name" value="His_kinase_dom"/>
</dbReference>
<dbReference type="SUPFAM" id="SSF55874">
    <property type="entry name" value="ATPase domain of HSP90 chaperone/DNA topoisomerase II/histidine kinase"/>
    <property type="match status" value="1"/>
</dbReference>
<dbReference type="OrthoDB" id="1931120at2"/>
<evidence type="ECO:0000256" key="3">
    <source>
        <dbReference type="ARBA" id="ARBA00022553"/>
    </source>
</evidence>
<dbReference type="SMART" id="SM00388">
    <property type="entry name" value="HisKA"/>
    <property type="match status" value="1"/>
</dbReference>
<protein>
    <recommendedName>
        <fullName evidence="2">histidine kinase</fullName>
        <ecNumber evidence="2">2.7.13.3</ecNumber>
    </recommendedName>
</protein>
<dbReference type="EC" id="2.7.13.3" evidence="2"/>
<keyword evidence="4" id="KW-1133">Transmembrane helix</keyword>
<dbReference type="STRING" id="1678841.TBC1_112202"/>
<feature type="domain" description="Histidine kinase" evidence="5">
    <location>
        <begin position="969"/>
        <end position="1206"/>
    </location>
</feature>
<dbReference type="InterPro" id="IPR003661">
    <property type="entry name" value="HisK_dim/P_dom"/>
</dbReference>
<dbReference type="PANTHER" id="PTHR43547:SF2">
    <property type="entry name" value="HYBRID SIGNAL TRANSDUCTION HISTIDINE KINASE C"/>
    <property type="match status" value="1"/>
</dbReference>
<dbReference type="SUPFAM" id="SSF63829">
    <property type="entry name" value="Calcium-dependent phosphotriesterase"/>
    <property type="match status" value="2"/>
</dbReference>
<dbReference type="InterPro" id="IPR015943">
    <property type="entry name" value="WD40/YVTN_repeat-like_dom_sf"/>
</dbReference>
<gene>
    <name evidence="6" type="ORF">TBC1_112202</name>
</gene>
<evidence type="ECO:0000313" key="6">
    <source>
        <dbReference type="EMBL" id="GAP44041.1"/>
    </source>
</evidence>
<evidence type="ECO:0000313" key="7">
    <source>
        <dbReference type="Proteomes" id="UP000053091"/>
    </source>
</evidence>
<dbReference type="SMART" id="SM00387">
    <property type="entry name" value="HATPase_c"/>
    <property type="match status" value="1"/>
</dbReference>
<dbReference type="InterPro" id="IPR013783">
    <property type="entry name" value="Ig-like_fold"/>
</dbReference>
<dbReference type="Gene3D" id="3.30.565.10">
    <property type="entry name" value="Histidine kinase-like ATPase, C-terminal domain"/>
    <property type="match status" value="1"/>
</dbReference>
<evidence type="ECO:0000256" key="1">
    <source>
        <dbReference type="ARBA" id="ARBA00000085"/>
    </source>
</evidence>
<dbReference type="GO" id="GO:0000155">
    <property type="term" value="F:phosphorelay sensor kinase activity"/>
    <property type="evidence" value="ECO:0007669"/>
    <property type="project" value="InterPro"/>
</dbReference>
<keyword evidence="6" id="KW-0418">Kinase</keyword>
<evidence type="ECO:0000259" key="5">
    <source>
        <dbReference type="PROSITE" id="PS50109"/>
    </source>
</evidence>
<accession>A0A0S7C4I5</accession>
<dbReference type="InterPro" id="IPR004358">
    <property type="entry name" value="Sig_transdc_His_kin-like_C"/>
</dbReference>
<dbReference type="InterPro" id="IPR011110">
    <property type="entry name" value="Reg_prop"/>
</dbReference>
<dbReference type="RefSeq" id="WP_062042156.1">
    <property type="nucleotide sequence ID" value="NZ_DF968182.1"/>
</dbReference>
<dbReference type="InterPro" id="IPR011123">
    <property type="entry name" value="Y_Y_Y"/>
</dbReference>
<reference evidence="6" key="1">
    <citation type="journal article" date="2015" name="Genome Announc.">
        <title>Draft Genome Sequence of Bacteroidales Strain TBC1, a Novel Isolate from a Methanogenic Wastewater Treatment System.</title>
        <authorList>
            <person name="Tourlousse D.M."/>
            <person name="Matsuura N."/>
            <person name="Sun L."/>
            <person name="Toyonaga M."/>
            <person name="Kuroda K."/>
            <person name="Ohashi A."/>
            <person name="Cruz R."/>
            <person name="Yamaguchi T."/>
            <person name="Sekiguchi Y."/>
        </authorList>
    </citation>
    <scope>NUCLEOTIDE SEQUENCE [LARGE SCALE GENOMIC DNA]</scope>
    <source>
        <strain evidence="6">TBC1</strain>
    </source>
</reference>
<comment type="catalytic activity">
    <reaction evidence="1">
        <text>ATP + protein L-histidine = ADP + protein N-phospho-L-histidine.</text>
        <dbReference type="EC" id="2.7.13.3"/>
    </reaction>
</comment>
<evidence type="ECO:0000256" key="4">
    <source>
        <dbReference type="SAM" id="Phobius"/>
    </source>
</evidence>
<dbReference type="AlphaFoldDB" id="A0A0S7C4I5"/>
<proteinExistence type="predicted"/>
<dbReference type="PRINTS" id="PR00344">
    <property type="entry name" value="BCTRLSENSOR"/>
</dbReference>
<organism evidence="6">
    <name type="scientific">Lentimicrobium saccharophilum</name>
    <dbReference type="NCBI Taxonomy" id="1678841"/>
    <lineage>
        <taxon>Bacteria</taxon>
        <taxon>Pseudomonadati</taxon>
        <taxon>Bacteroidota</taxon>
        <taxon>Bacteroidia</taxon>
        <taxon>Bacteroidales</taxon>
        <taxon>Lentimicrobiaceae</taxon>
        <taxon>Lentimicrobium</taxon>
    </lineage>
</organism>
<keyword evidence="4" id="KW-0812">Transmembrane</keyword>
<dbReference type="Gene3D" id="2.130.10.10">
    <property type="entry name" value="YVTN repeat-like/Quinoprotein amine dehydrogenase"/>
    <property type="match status" value="7"/>
</dbReference>
<dbReference type="InterPro" id="IPR003594">
    <property type="entry name" value="HATPase_dom"/>
</dbReference>